<evidence type="ECO:0000313" key="1">
    <source>
        <dbReference type="EMBL" id="SDW79486.1"/>
    </source>
</evidence>
<dbReference type="Proteomes" id="UP000182589">
    <property type="component" value="Unassembled WGS sequence"/>
</dbReference>
<proteinExistence type="predicted"/>
<evidence type="ECO:0000313" key="2">
    <source>
        <dbReference type="Proteomes" id="UP000182589"/>
    </source>
</evidence>
<sequence>MNFESAPIAPILDRIEAISDIICTFDHRLAYTRNERTIEVVFRSHTGAVTAVVLAAEVRADATVEVSASFASPSITEDRVTPAVQSIYANPLPLRGLEEALTAWLARWYGDCIRRLSSSM</sequence>
<name>A0A1H2WG82_9BACL</name>
<dbReference type="AlphaFoldDB" id="A0A1H2WG82"/>
<reference evidence="2" key="1">
    <citation type="submission" date="2016-10" db="EMBL/GenBank/DDBJ databases">
        <authorList>
            <person name="Varghese N."/>
        </authorList>
    </citation>
    <scope>NUCLEOTIDE SEQUENCE [LARGE SCALE GENOMIC DNA]</scope>
    <source>
        <strain evidence="2">DSM 12489</strain>
    </source>
</reference>
<gene>
    <name evidence="1" type="ORF">SAMN04489725_11511</name>
</gene>
<dbReference type="EMBL" id="FNOJ01000015">
    <property type="protein sequence ID" value="SDW79486.1"/>
    <property type="molecule type" value="Genomic_DNA"/>
</dbReference>
<organism evidence="1 2">
    <name type="scientific">Alicyclobacillus hesperidum</name>
    <dbReference type="NCBI Taxonomy" id="89784"/>
    <lineage>
        <taxon>Bacteria</taxon>
        <taxon>Bacillati</taxon>
        <taxon>Bacillota</taxon>
        <taxon>Bacilli</taxon>
        <taxon>Bacillales</taxon>
        <taxon>Alicyclobacillaceae</taxon>
        <taxon>Alicyclobacillus</taxon>
    </lineage>
</organism>
<keyword evidence="2" id="KW-1185">Reference proteome</keyword>
<protein>
    <submittedName>
        <fullName evidence="1">Uncharacterized protein</fullName>
    </submittedName>
</protein>
<accession>A0A1H2WG82</accession>